<evidence type="ECO:0000256" key="2">
    <source>
        <dbReference type="SAM" id="Phobius"/>
    </source>
</evidence>
<dbReference type="InterPro" id="IPR029787">
    <property type="entry name" value="Nucleotide_cyclase"/>
</dbReference>
<dbReference type="EMBL" id="CP013650">
    <property type="protein sequence ID" value="ALS99506.1"/>
    <property type="molecule type" value="Genomic_DNA"/>
</dbReference>
<dbReference type="InterPro" id="IPR050706">
    <property type="entry name" value="Cyclic-di-GMP_PDE-like"/>
</dbReference>
<dbReference type="NCBIfam" id="TIGR00254">
    <property type="entry name" value="GGDEF"/>
    <property type="match status" value="1"/>
</dbReference>
<evidence type="ECO:0000313" key="6">
    <source>
        <dbReference type="Proteomes" id="UP000068447"/>
    </source>
</evidence>
<feature type="transmembrane region" description="Helical" evidence="2">
    <location>
        <begin position="49"/>
        <end position="70"/>
    </location>
</feature>
<dbReference type="PANTHER" id="PTHR33121">
    <property type="entry name" value="CYCLIC DI-GMP PHOSPHODIESTERASE PDEF"/>
    <property type="match status" value="1"/>
</dbReference>
<dbReference type="KEGG" id="lal:AT746_15395"/>
<evidence type="ECO:0000259" key="4">
    <source>
        <dbReference type="PROSITE" id="PS50887"/>
    </source>
</evidence>
<dbReference type="PANTHER" id="PTHR33121:SF19">
    <property type="entry name" value="CYCLIC DI-GMP PHOSPHODIESTERASE PA2567"/>
    <property type="match status" value="1"/>
</dbReference>
<dbReference type="CDD" id="cd01949">
    <property type="entry name" value="GGDEF"/>
    <property type="match status" value="1"/>
</dbReference>
<dbReference type="Gene3D" id="3.20.20.450">
    <property type="entry name" value="EAL domain"/>
    <property type="match status" value="1"/>
</dbReference>
<dbReference type="Gene3D" id="3.30.70.270">
    <property type="match status" value="1"/>
</dbReference>
<keyword evidence="2" id="KW-0472">Membrane</keyword>
<dbReference type="SMART" id="SM00267">
    <property type="entry name" value="GGDEF"/>
    <property type="match status" value="1"/>
</dbReference>
<dbReference type="Proteomes" id="UP000068447">
    <property type="component" value="Chromosome"/>
</dbReference>
<keyword evidence="2" id="KW-0812">Transmembrane</keyword>
<dbReference type="AlphaFoldDB" id="A0A0U3ANH7"/>
<dbReference type="PROSITE" id="PS50883">
    <property type="entry name" value="EAL"/>
    <property type="match status" value="1"/>
</dbReference>
<feature type="coiled-coil region" evidence="1">
    <location>
        <begin position="230"/>
        <end position="257"/>
    </location>
</feature>
<organism evidence="5 6">
    <name type="scientific">Lacimicrobium alkaliphilum</name>
    <dbReference type="NCBI Taxonomy" id="1526571"/>
    <lineage>
        <taxon>Bacteria</taxon>
        <taxon>Pseudomonadati</taxon>
        <taxon>Pseudomonadota</taxon>
        <taxon>Gammaproteobacteria</taxon>
        <taxon>Alteromonadales</taxon>
        <taxon>Alteromonadaceae</taxon>
        <taxon>Lacimicrobium</taxon>
    </lineage>
</organism>
<dbReference type="InterPro" id="IPR001633">
    <property type="entry name" value="EAL_dom"/>
</dbReference>
<dbReference type="CDD" id="cd01948">
    <property type="entry name" value="EAL"/>
    <property type="match status" value="1"/>
</dbReference>
<feature type="domain" description="GGDEF" evidence="4">
    <location>
        <begin position="104"/>
        <end position="235"/>
    </location>
</feature>
<dbReference type="Pfam" id="PF00563">
    <property type="entry name" value="EAL"/>
    <property type="match status" value="1"/>
</dbReference>
<keyword evidence="2" id="KW-1133">Transmembrane helix</keyword>
<dbReference type="STRING" id="1526571.AT746_15395"/>
<keyword evidence="6" id="KW-1185">Reference proteome</keyword>
<evidence type="ECO:0000259" key="3">
    <source>
        <dbReference type="PROSITE" id="PS50883"/>
    </source>
</evidence>
<dbReference type="InterPro" id="IPR035919">
    <property type="entry name" value="EAL_sf"/>
</dbReference>
<proteinExistence type="predicted"/>
<protein>
    <recommendedName>
        <fullName evidence="7">Diguanylate cyclase</fullName>
    </recommendedName>
</protein>
<accession>A0A0U3ANH7</accession>
<keyword evidence="1" id="KW-0175">Coiled coil</keyword>
<dbReference type="RefSeq" id="WP_062481978.1">
    <property type="nucleotide sequence ID" value="NZ_CP013650.1"/>
</dbReference>
<name>A0A0U3ANH7_9ALTE</name>
<reference evidence="5 6" key="1">
    <citation type="submission" date="2015-12" db="EMBL/GenBank/DDBJ databases">
        <title>Complete genome of Lacimicrobium alkaliphilum KCTC 32984.</title>
        <authorList>
            <person name="Kim S.-G."/>
            <person name="Lee Y.-J."/>
        </authorList>
    </citation>
    <scope>NUCLEOTIDE SEQUENCE [LARGE SCALE GENOMIC DNA]</scope>
    <source>
        <strain evidence="5 6">YelD216</strain>
    </source>
</reference>
<evidence type="ECO:0000256" key="1">
    <source>
        <dbReference type="SAM" id="Coils"/>
    </source>
</evidence>
<evidence type="ECO:0008006" key="7">
    <source>
        <dbReference type="Google" id="ProtNLM"/>
    </source>
</evidence>
<dbReference type="Pfam" id="PF00990">
    <property type="entry name" value="GGDEF"/>
    <property type="match status" value="1"/>
</dbReference>
<evidence type="ECO:0000313" key="5">
    <source>
        <dbReference type="EMBL" id="ALS99506.1"/>
    </source>
</evidence>
<dbReference type="InterPro" id="IPR043128">
    <property type="entry name" value="Rev_trsase/Diguanyl_cyclase"/>
</dbReference>
<dbReference type="GO" id="GO:0071111">
    <property type="term" value="F:cyclic-guanylate-specific phosphodiesterase activity"/>
    <property type="evidence" value="ECO:0007669"/>
    <property type="project" value="InterPro"/>
</dbReference>
<dbReference type="InterPro" id="IPR000160">
    <property type="entry name" value="GGDEF_dom"/>
</dbReference>
<dbReference type="PROSITE" id="PS50887">
    <property type="entry name" value="GGDEF"/>
    <property type="match status" value="1"/>
</dbReference>
<feature type="domain" description="EAL" evidence="3">
    <location>
        <begin position="244"/>
        <end position="498"/>
    </location>
</feature>
<dbReference type="SMART" id="SM00052">
    <property type="entry name" value="EAL"/>
    <property type="match status" value="1"/>
</dbReference>
<sequence length="509" mass="56971">MKRATRPAALIALIYLVIGSGWILFSDLALERMVDDPELINKLQTFKGWFYVGLTALLLYVIVAKALSYIERINQRDPLTGLFRPYLFTHYLQDLLVSSHSNNQQVMLVCLDIDGFKEANNRLGYAGGDALLRRLAAALKRQYHAEDLIARLGTDQFALAIVAERHQTDIEQQAVALHLLFADVVREFELKLSCSIGVALFPRDGQTAQELLFAAQSALKEAKRSGQGMIRQFNQALSESEQERQALVRDLRQVIANDQLSLVYQPQFSIADGGLTGCEVLVRWQCPKRGAVGPDVFIPLAESNNLISGITAFVVRQANKELVESGMLGDTIRRVSVNISAQEFNSEKLMSSLLTMLHQSPQLYPYLQLEITETAALSDLSASVRLLTRLRELGLKFSIDDFGTGYSSLAMLKNLPIDEIKIDRDFIHDLLDQPRVRAIVEAVATMARTLEISVVAEGVETQEQLEQIRFCGCHEVQGYLTARPMEIDQLTDFVRNQWSSVSVVQPVNQ</sequence>
<gene>
    <name evidence="5" type="ORF">AT746_15395</name>
</gene>
<dbReference type="SUPFAM" id="SSF141868">
    <property type="entry name" value="EAL domain-like"/>
    <property type="match status" value="1"/>
</dbReference>
<dbReference type="OrthoDB" id="9804951at2"/>
<feature type="transmembrane region" description="Helical" evidence="2">
    <location>
        <begin position="7"/>
        <end position="29"/>
    </location>
</feature>
<dbReference type="SUPFAM" id="SSF55073">
    <property type="entry name" value="Nucleotide cyclase"/>
    <property type="match status" value="1"/>
</dbReference>